<gene>
    <name evidence="1" type="primary">AVEN_136580_1</name>
    <name evidence="1" type="ORF">NPIL_177211</name>
</gene>
<sequence>MEEELPWYAKKFSKFHSFLRLVTWVLRFVNNARSSIDKSKEGILFLEEIESAEIRIIRSTQAHSFPDEKSIPILCVFRDDNNIRVKTRITKRIDSPLFLSPILLLNNCIFTQRLIEYLHIENYHTGTQLLLSSFVKSIGY</sequence>
<evidence type="ECO:0000313" key="1">
    <source>
        <dbReference type="EMBL" id="GFS75430.1"/>
    </source>
</evidence>
<evidence type="ECO:0000313" key="2">
    <source>
        <dbReference type="Proteomes" id="UP000887013"/>
    </source>
</evidence>
<comment type="caution">
    <text evidence="1">The sequence shown here is derived from an EMBL/GenBank/DDBJ whole genome shotgun (WGS) entry which is preliminary data.</text>
</comment>
<reference evidence="1" key="1">
    <citation type="submission" date="2020-08" db="EMBL/GenBank/DDBJ databases">
        <title>Multicomponent nature underlies the extraordinary mechanical properties of spider dragline silk.</title>
        <authorList>
            <person name="Kono N."/>
            <person name="Nakamura H."/>
            <person name="Mori M."/>
            <person name="Yoshida Y."/>
            <person name="Ohtoshi R."/>
            <person name="Malay A.D."/>
            <person name="Moran D.A.P."/>
            <person name="Tomita M."/>
            <person name="Numata K."/>
            <person name="Arakawa K."/>
        </authorList>
    </citation>
    <scope>NUCLEOTIDE SEQUENCE</scope>
</reference>
<protein>
    <submittedName>
        <fullName evidence="1">Integrase catalytic domain-containing protein</fullName>
    </submittedName>
</protein>
<dbReference type="EMBL" id="BMAW01001753">
    <property type="protein sequence ID" value="GFS75430.1"/>
    <property type="molecule type" value="Genomic_DNA"/>
</dbReference>
<proteinExistence type="predicted"/>
<name>A0A8X6MSF0_NEPPI</name>
<keyword evidence="2" id="KW-1185">Reference proteome</keyword>
<organism evidence="1 2">
    <name type="scientific">Nephila pilipes</name>
    <name type="common">Giant wood spider</name>
    <name type="synonym">Nephila maculata</name>
    <dbReference type="NCBI Taxonomy" id="299642"/>
    <lineage>
        <taxon>Eukaryota</taxon>
        <taxon>Metazoa</taxon>
        <taxon>Ecdysozoa</taxon>
        <taxon>Arthropoda</taxon>
        <taxon>Chelicerata</taxon>
        <taxon>Arachnida</taxon>
        <taxon>Araneae</taxon>
        <taxon>Araneomorphae</taxon>
        <taxon>Entelegynae</taxon>
        <taxon>Araneoidea</taxon>
        <taxon>Nephilidae</taxon>
        <taxon>Nephila</taxon>
    </lineage>
</organism>
<accession>A0A8X6MSF0</accession>
<dbReference type="Proteomes" id="UP000887013">
    <property type="component" value="Unassembled WGS sequence"/>
</dbReference>
<dbReference type="AlphaFoldDB" id="A0A8X6MSF0"/>
<dbReference type="OrthoDB" id="6437470at2759"/>